<name>A0A1I2BL65_9BACT</name>
<keyword evidence="1" id="KW-1133">Transmembrane helix</keyword>
<evidence type="ECO:0000256" key="1">
    <source>
        <dbReference type="SAM" id="Phobius"/>
    </source>
</evidence>
<dbReference type="NCBIfam" id="TIGR03781">
    <property type="entry name" value="Bac_Flav_CT_K"/>
    <property type="match status" value="1"/>
</dbReference>
<keyword evidence="1" id="KW-0812">Transmembrane</keyword>
<keyword evidence="3" id="KW-1185">Reference proteome</keyword>
<feature type="transmembrane region" description="Helical" evidence="1">
    <location>
        <begin position="21"/>
        <end position="42"/>
    </location>
</feature>
<dbReference type="RefSeq" id="WP_093831988.1">
    <property type="nucleotide sequence ID" value="NZ_FOLQ01000015.1"/>
</dbReference>
<reference evidence="2 3" key="1">
    <citation type="submission" date="2016-10" db="EMBL/GenBank/DDBJ databases">
        <authorList>
            <person name="de Groot N.N."/>
        </authorList>
    </citation>
    <scope>NUCLEOTIDE SEQUENCE [LARGE SCALE GENOMIC DNA]</scope>
    <source>
        <strain evidence="2 3">DSM 26130</strain>
    </source>
</reference>
<protein>
    <submittedName>
        <fullName evidence="2">Bacteroides conjugative transposon TraK protein</fullName>
    </submittedName>
</protein>
<accession>A0A1I2BL65</accession>
<dbReference type="OrthoDB" id="1039148at2"/>
<dbReference type="InterPro" id="IPR022276">
    <property type="entry name" value="Conjug_transposon_TraK"/>
</dbReference>
<dbReference type="Proteomes" id="UP000198598">
    <property type="component" value="Unassembled WGS sequence"/>
</dbReference>
<evidence type="ECO:0000313" key="2">
    <source>
        <dbReference type="EMBL" id="SFE55970.1"/>
    </source>
</evidence>
<gene>
    <name evidence="2" type="ORF">SAMN05216167_115113</name>
</gene>
<organism evidence="2 3">
    <name type="scientific">Spirosoma endophyticum</name>
    <dbReference type="NCBI Taxonomy" id="662367"/>
    <lineage>
        <taxon>Bacteria</taxon>
        <taxon>Pseudomonadati</taxon>
        <taxon>Bacteroidota</taxon>
        <taxon>Cytophagia</taxon>
        <taxon>Cytophagales</taxon>
        <taxon>Cytophagaceae</taxon>
        <taxon>Spirosoma</taxon>
    </lineage>
</organism>
<sequence length="218" mass="25118">MEAPNFKSLKDIDTSFSLMRLFMLVVIIGCLGFSSAISFWAFDAVEKSRQKVYVMDGGKSIMLAMAQEHNMNRPAEARDHIRVFMKAFFELEPDENQIKNSIKEASYLGDESVGRLYKDLSEKGYYQNLIQGNVHQKVEIDKNNIIVDFTQSPYKFRAKGREILIRETTITVRNLVVEGYLIDVARTDNNPHGFQIERFLPVDNTDIETVNRNNQSTY</sequence>
<dbReference type="STRING" id="662367.SAMN05216167_115113"/>
<dbReference type="EMBL" id="FOLQ01000015">
    <property type="protein sequence ID" value="SFE55970.1"/>
    <property type="molecule type" value="Genomic_DNA"/>
</dbReference>
<evidence type="ECO:0000313" key="3">
    <source>
        <dbReference type="Proteomes" id="UP000198598"/>
    </source>
</evidence>
<keyword evidence="1" id="KW-0472">Membrane</keyword>
<proteinExistence type="predicted"/>
<dbReference type="AlphaFoldDB" id="A0A1I2BL65"/>